<sequence>MNISNKNIKNGDNNLIDEKLLKKLNEVKEPEPTISGTILYDKFVNLHIYTDNILDNIITLLTEIEKTTTDKVLMRYIYKLKLNRNKIDFHRNFTHCKYKRLSSLVIHYDKCFDKCEKIIKRLSKSSFNLSQIIKTEFDKIKEHDKDQIYKKTYWQLLFDNKYHYNCHTQC</sequence>
<reference evidence="1" key="2">
    <citation type="journal article" date="2018" name="Nat. Commun.">
        <title>Tailed giant Tupanvirus possesses the most complete translational apparatus of the known virosphere.</title>
        <authorList>
            <person name="Abrahao J."/>
            <person name="Silva L."/>
            <person name="Silva L.S."/>
            <person name="Khalil J.Y.B."/>
            <person name="Rodrigues R."/>
            <person name="Arantes T."/>
            <person name="Assis F."/>
            <person name="Boratto P."/>
            <person name="Andrade M."/>
            <person name="Kroon E.G."/>
            <person name="Ribeiro B."/>
            <person name="Bergier I."/>
            <person name="Seligmann H."/>
            <person name="Ghigo E."/>
            <person name="Colson P."/>
            <person name="Levasseur A."/>
            <person name="Kroemer G."/>
            <person name="Raoult D."/>
            <person name="La Scola B."/>
        </authorList>
    </citation>
    <scope>NUCLEOTIDE SEQUENCE [LARGE SCALE GENOMIC DNA]</scope>
    <source>
        <strain evidence="1">Soda lake</strain>
    </source>
</reference>
<dbReference type="KEGG" id="vg:80518086"/>
<dbReference type="GeneID" id="80518086"/>
<protein>
    <submittedName>
        <fullName evidence="1">Putative orfan</fullName>
    </submittedName>
</protein>
<evidence type="ECO:0000313" key="1">
    <source>
        <dbReference type="EMBL" id="QKU34678.1"/>
    </source>
</evidence>
<reference evidence="1" key="1">
    <citation type="submission" date="2017-01" db="EMBL/GenBank/DDBJ databases">
        <authorList>
            <person name="Assis F.L."/>
            <person name="Abrahao J.S."/>
            <person name="Silva L."/>
            <person name="Khalil J.B."/>
            <person name="Rodrigues R."/>
            <person name="Silva L.S."/>
            <person name="Arantes T."/>
            <person name="Boratto P."/>
            <person name="Andrade M."/>
            <person name="Kroon E.G."/>
            <person name="Ribeiro B."/>
            <person name="Bergier I."/>
            <person name="Seligmann H."/>
            <person name="Ghigo E."/>
            <person name="Colson P."/>
            <person name="Levasseur A."/>
            <person name="Raoult D."/>
            <person name="Scola B.L."/>
        </authorList>
    </citation>
    <scope>NUCLEOTIDE SEQUENCE</scope>
    <source>
        <strain evidence="1">Soda lake</strain>
    </source>
</reference>
<accession>A0A6N1NSL0</accession>
<proteinExistence type="predicted"/>
<name>A0A6N1NSL0_9VIRU</name>
<dbReference type="RefSeq" id="YP_010781322.1">
    <property type="nucleotide sequence ID" value="NC_075039.1"/>
</dbReference>
<organism evidence="1">
    <name type="scientific">Tupanvirus soda lake</name>
    <dbReference type="NCBI Taxonomy" id="2126985"/>
    <lineage>
        <taxon>Viruses</taxon>
        <taxon>Varidnaviria</taxon>
        <taxon>Bamfordvirae</taxon>
        <taxon>Nucleocytoviricota</taxon>
        <taxon>Megaviricetes</taxon>
        <taxon>Imitervirales</taxon>
        <taxon>Mimiviridae</taxon>
        <taxon>Megamimivirinae</taxon>
        <taxon>Tupanvirus</taxon>
        <taxon>Tupanvirus salinum</taxon>
    </lineage>
</organism>
<dbReference type="EMBL" id="KY523104">
    <property type="protein sequence ID" value="QKU34678.1"/>
    <property type="molecule type" value="Genomic_DNA"/>
</dbReference>